<name>A0A6G1KIP8_9PLEO</name>
<dbReference type="Gene3D" id="3.40.50.150">
    <property type="entry name" value="Vaccinia Virus protein VP39"/>
    <property type="match status" value="1"/>
</dbReference>
<dbReference type="InterPro" id="IPR029063">
    <property type="entry name" value="SAM-dependent_MTases_sf"/>
</dbReference>
<evidence type="ECO:0000256" key="1">
    <source>
        <dbReference type="SAM" id="MobiDB-lite"/>
    </source>
</evidence>
<dbReference type="SUPFAM" id="SSF53335">
    <property type="entry name" value="S-adenosyl-L-methionine-dependent methyltransferases"/>
    <property type="match status" value="1"/>
</dbReference>
<evidence type="ECO:0000313" key="3">
    <source>
        <dbReference type="Proteomes" id="UP000799428"/>
    </source>
</evidence>
<dbReference type="PANTHER" id="PTHR43591">
    <property type="entry name" value="METHYLTRANSFERASE"/>
    <property type="match status" value="1"/>
</dbReference>
<dbReference type="AlphaFoldDB" id="A0A6G1KIP8"/>
<sequence>MSLADANRKYFDTMSDLYDRKPWFAKVNQRVTDELRSRLDWLGVPLVNTGSSSDVQEARLLDYACGTGLMSRLYGPYVTTTLGIDVSPNMVATYNARAQATGLTTSTITGVIGDLFATPQPGEFSGPEYYNFDLATVGFGFHHFEDVIHAASCLRERLRPGGVLVITEFLEGGDLALDENGNPLPDTAGGHDHHGHGHHHGHDHDHDHGHGHHHPDPAQADGPHTPTLHKNKNSALVSPQFTIEEIKKFFAEAGFVDLDVVVMDEKVYMEFAGRKMWRTVLFAKGRRPMEDEVKGDNSEL</sequence>
<keyword evidence="2" id="KW-0489">Methyltransferase</keyword>
<dbReference type="CDD" id="cd02440">
    <property type="entry name" value="AdoMet_MTases"/>
    <property type="match status" value="1"/>
</dbReference>
<dbReference type="GO" id="GO:0032259">
    <property type="term" value="P:methylation"/>
    <property type="evidence" value="ECO:0007669"/>
    <property type="project" value="UniProtKB-KW"/>
</dbReference>
<evidence type="ECO:0000313" key="2">
    <source>
        <dbReference type="EMBL" id="KAF2712719.1"/>
    </source>
</evidence>
<dbReference type="GO" id="GO:0008168">
    <property type="term" value="F:methyltransferase activity"/>
    <property type="evidence" value="ECO:0007669"/>
    <property type="project" value="UniProtKB-KW"/>
</dbReference>
<dbReference type="PANTHER" id="PTHR43591:SF108">
    <property type="entry name" value="S-ADENOSYL-L-METHIONINE-DEPENDENT METHYLTRANSFERASE"/>
    <property type="match status" value="1"/>
</dbReference>
<protein>
    <submittedName>
        <fullName evidence="2">S-adenosyl-L-methionine-dependent methyltransferase</fullName>
    </submittedName>
</protein>
<gene>
    <name evidence="2" type="ORF">K504DRAFT_452871</name>
</gene>
<dbReference type="EMBL" id="MU005766">
    <property type="protein sequence ID" value="KAF2712719.1"/>
    <property type="molecule type" value="Genomic_DNA"/>
</dbReference>
<dbReference type="Pfam" id="PF13489">
    <property type="entry name" value="Methyltransf_23"/>
    <property type="match status" value="1"/>
</dbReference>
<keyword evidence="2" id="KW-0808">Transferase</keyword>
<organism evidence="2 3">
    <name type="scientific">Pleomassaria siparia CBS 279.74</name>
    <dbReference type="NCBI Taxonomy" id="1314801"/>
    <lineage>
        <taxon>Eukaryota</taxon>
        <taxon>Fungi</taxon>
        <taxon>Dikarya</taxon>
        <taxon>Ascomycota</taxon>
        <taxon>Pezizomycotina</taxon>
        <taxon>Dothideomycetes</taxon>
        <taxon>Pleosporomycetidae</taxon>
        <taxon>Pleosporales</taxon>
        <taxon>Pleomassariaceae</taxon>
        <taxon>Pleomassaria</taxon>
    </lineage>
</organism>
<reference evidence="2" key="1">
    <citation type="journal article" date="2020" name="Stud. Mycol.">
        <title>101 Dothideomycetes genomes: a test case for predicting lifestyles and emergence of pathogens.</title>
        <authorList>
            <person name="Haridas S."/>
            <person name="Albert R."/>
            <person name="Binder M."/>
            <person name="Bloem J."/>
            <person name="Labutti K."/>
            <person name="Salamov A."/>
            <person name="Andreopoulos B."/>
            <person name="Baker S."/>
            <person name="Barry K."/>
            <person name="Bills G."/>
            <person name="Bluhm B."/>
            <person name="Cannon C."/>
            <person name="Castanera R."/>
            <person name="Culley D."/>
            <person name="Daum C."/>
            <person name="Ezra D."/>
            <person name="Gonzalez J."/>
            <person name="Henrissat B."/>
            <person name="Kuo A."/>
            <person name="Liang C."/>
            <person name="Lipzen A."/>
            <person name="Lutzoni F."/>
            <person name="Magnuson J."/>
            <person name="Mondo S."/>
            <person name="Nolan M."/>
            <person name="Ohm R."/>
            <person name="Pangilinan J."/>
            <person name="Park H.-J."/>
            <person name="Ramirez L."/>
            <person name="Alfaro M."/>
            <person name="Sun H."/>
            <person name="Tritt A."/>
            <person name="Yoshinaga Y."/>
            <person name="Zwiers L.-H."/>
            <person name="Turgeon B."/>
            <person name="Goodwin S."/>
            <person name="Spatafora J."/>
            <person name="Crous P."/>
            <person name="Grigoriev I."/>
        </authorList>
    </citation>
    <scope>NUCLEOTIDE SEQUENCE</scope>
    <source>
        <strain evidence="2">CBS 279.74</strain>
    </source>
</reference>
<proteinExistence type="predicted"/>
<dbReference type="OrthoDB" id="3647at2759"/>
<feature type="region of interest" description="Disordered" evidence="1">
    <location>
        <begin position="177"/>
        <end position="231"/>
    </location>
</feature>
<accession>A0A6G1KIP8</accession>
<keyword evidence="3" id="KW-1185">Reference proteome</keyword>
<dbReference type="Proteomes" id="UP000799428">
    <property type="component" value="Unassembled WGS sequence"/>
</dbReference>